<reference evidence="2" key="1">
    <citation type="submission" date="2021-02" db="EMBL/GenBank/DDBJ databases">
        <authorList>
            <person name="Cremers G."/>
            <person name="Picone N."/>
        </authorList>
    </citation>
    <scope>NUCLEOTIDE SEQUENCE</scope>
    <source>
        <strain evidence="2">PQ17</strain>
    </source>
</reference>
<accession>A0A8J2BK64</accession>
<evidence type="ECO:0000256" key="1">
    <source>
        <dbReference type="SAM" id="Phobius"/>
    </source>
</evidence>
<gene>
    <name evidence="2" type="ORF">MPNT_110058</name>
</gene>
<evidence type="ECO:0008006" key="4">
    <source>
        <dbReference type="Google" id="ProtNLM"/>
    </source>
</evidence>
<name>A0A8J2BK64_9BACT</name>
<dbReference type="Proteomes" id="UP000663859">
    <property type="component" value="Unassembled WGS sequence"/>
</dbReference>
<feature type="transmembrane region" description="Helical" evidence="1">
    <location>
        <begin position="263"/>
        <end position="295"/>
    </location>
</feature>
<feature type="transmembrane region" description="Helical" evidence="1">
    <location>
        <begin position="39"/>
        <end position="59"/>
    </location>
</feature>
<comment type="caution">
    <text evidence="2">The sequence shown here is derived from an EMBL/GenBank/DDBJ whole genome shotgun (WGS) entry which is preliminary data.</text>
</comment>
<dbReference type="RefSeq" id="WP_174582768.1">
    <property type="nucleotide sequence ID" value="NZ_CAJNOB010000003.1"/>
</dbReference>
<evidence type="ECO:0000313" key="3">
    <source>
        <dbReference type="Proteomes" id="UP000663859"/>
    </source>
</evidence>
<sequence>MGVINPWFRKIRIFFAGPDRNFCQDALARQRQCWERACLQLRFFYGALLYLAAGRIAHWSVETARAVADPLWPVLWLRWVKDSCGIGAILILHLVGALCAVGFPQKFWARALAFLGLLEYGAFNNSFGKIGHSEHGWILAGFVLMFLPARTNGSREPEARKNRQVFLHIFWTAQASVLLTYSMAGWSKIGGALLQCVRGEPSLFSFDALSRHIAARLLETGVNSAWGPWLIAHPWVGWPALWGVVYVQAFSFWAAFRPRLRAVWALLLVLFHLASFFAMDIFFAQAILLLSVLYLPEGQDGVFPKRWERLLPVVGDLLWSWQGLRREAPVRVRSR</sequence>
<dbReference type="EMBL" id="CAJNOB010000003">
    <property type="protein sequence ID" value="CAF0692025.1"/>
    <property type="molecule type" value="Genomic_DNA"/>
</dbReference>
<evidence type="ECO:0000313" key="2">
    <source>
        <dbReference type="EMBL" id="CAF0692025.1"/>
    </source>
</evidence>
<keyword evidence="1" id="KW-0812">Transmembrane</keyword>
<dbReference type="AlphaFoldDB" id="A0A8J2BK64"/>
<keyword evidence="1" id="KW-0472">Membrane</keyword>
<organism evidence="2 3">
    <name type="scientific">Candidatus Methylacidithermus pantelleriae</name>
    <dbReference type="NCBI Taxonomy" id="2744239"/>
    <lineage>
        <taxon>Bacteria</taxon>
        <taxon>Pseudomonadati</taxon>
        <taxon>Verrucomicrobiota</taxon>
        <taxon>Methylacidiphilae</taxon>
        <taxon>Methylacidiphilales</taxon>
        <taxon>Methylacidiphilaceae</taxon>
        <taxon>Candidatus Methylacidithermus</taxon>
    </lineage>
</organism>
<feature type="transmembrane region" description="Helical" evidence="1">
    <location>
        <begin position="165"/>
        <end position="184"/>
    </location>
</feature>
<proteinExistence type="predicted"/>
<keyword evidence="3" id="KW-1185">Reference proteome</keyword>
<protein>
    <recommendedName>
        <fullName evidence="4">HTTM domain-containing protein</fullName>
    </recommendedName>
</protein>
<feature type="transmembrane region" description="Helical" evidence="1">
    <location>
        <begin position="235"/>
        <end position="256"/>
    </location>
</feature>
<feature type="transmembrane region" description="Helical" evidence="1">
    <location>
        <begin position="79"/>
        <end position="100"/>
    </location>
</feature>
<keyword evidence="1" id="KW-1133">Transmembrane helix</keyword>